<accession>A0ABT2PW38</accession>
<dbReference type="Pfam" id="PF12848">
    <property type="entry name" value="ABC_tran_Xtn"/>
    <property type="match status" value="1"/>
</dbReference>
<feature type="domain" description="ABC transporter" evidence="3">
    <location>
        <begin position="322"/>
        <end position="512"/>
    </location>
</feature>
<dbReference type="RefSeq" id="WP_262095884.1">
    <property type="nucleotide sequence ID" value="NZ_JAOEGN010000004.1"/>
</dbReference>
<protein>
    <submittedName>
        <fullName evidence="4">ATP-binding cassette domain-containing protein</fullName>
    </submittedName>
</protein>
<dbReference type="SMART" id="SM00382">
    <property type="entry name" value="AAA"/>
    <property type="match status" value="2"/>
</dbReference>
<dbReference type="InterPro" id="IPR027417">
    <property type="entry name" value="P-loop_NTPase"/>
</dbReference>
<keyword evidence="1" id="KW-0547">Nucleotide-binding</keyword>
<dbReference type="GO" id="GO:0005524">
    <property type="term" value="F:ATP binding"/>
    <property type="evidence" value="ECO:0007669"/>
    <property type="project" value="UniProtKB-KW"/>
</dbReference>
<evidence type="ECO:0000259" key="3">
    <source>
        <dbReference type="PROSITE" id="PS50893"/>
    </source>
</evidence>
<dbReference type="PROSITE" id="PS50893">
    <property type="entry name" value="ABC_TRANSPORTER_2"/>
    <property type="match status" value="2"/>
</dbReference>
<dbReference type="InterPro" id="IPR003593">
    <property type="entry name" value="AAA+_ATPase"/>
</dbReference>
<gene>
    <name evidence="4" type="ORF">N7603_03115</name>
</gene>
<dbReference type="PANTHER" id="PTHR42855:SF2">
    <property type="entry name" value="DRUG RESISTANCE ABC TRANSPORTER,ATP-BINDING PROTEIN"/>
    <property type="match status" value="1"/>
</dbReference>
<reference evidence="5" key="1">
    <citation type="submission" date="2023-07" db="EMBL/GenBank/DDBJ databases">
        <title>Novel Mycoplasma species identified in domestic and wild animals.</title>
        <authorList>
            <person name="Volokhov D.V."/>
            <person name="Furtak V.A."/>
            <person name="Zagorodnyaya T.A."/>
        </authorList>
    </citation>
    <scope>NUCLEOTIDE SEQUENCE [LARGE SCALE GENOMIC DNA]</scope>
    <source>
        <strain evidence="5">92-19</strain>
    </source>
</reference>
<evidence type="ECO:0000256" key="2">
    <source>
        <dbReference type="ARBA" id="ARBA00022840"/>
    </source>
</evidence>
<dbReference type="InterPro" id="IPR017871">
    <property type="entry name" value="ABC_transporter-like_CS"/>
</dbReference>
<dbReference type="InterPro" id="IPR003439">
    <property type="entry name" value="ABC_transporter-like_ATP-bd"/>
</dbReference>
<dbReference type="Pfam" id="PF00005">
    <property type="entry name" value="ABC_tran"/>
    <property type="match status" value="2"/>
</dbReference>
<dbReference type="Gene3D" id="3.40.50.300">
    <property type="entry name" value="P-loop containing nucleotide triphosphate hydrolases"/>
    <property type="match status" value="2"/>
</dbReference>
<dbReference type="InterPro" id="IPR051309">
    <property type="entry name" value="ABCF_ATPase"/>
</dbReference>
<dbReference type="PROSITE" id="PS00211">
    <property type="entry name" value="ABC_TRANSPORTER_1"/>
    <property type="match status" value="2"/>
</dbReference>
<evidence type="ECO:0000256" key="1">
    <source>
        <dbReference type="ARBA" id="ARBA00022741"/>
    </source>
</evidence>
<proteinExistence type="predicted"/>
<dbReference type="SUPFAM" id="SSF52540">
    <property type="entry name" value="P-loop containing nucleoside triphosphate hydrolases"/>
    <property type="match status" value="2"/>
</dbReference>
<keyword evidence="5" id="KW-1185">Reference proteome</keyword>
<dbReference type="CDD" id="cd03221">
    <property type="entry name" value="ABCF_EF-3"/>
    <property type="match status" value="2"/>
</dbReference>
<evidence type="ECO:0000313" key="4">
    <source>
        <dbReference type="EMBL" id="MCU0104641.1"/>
    </source>
</evidence>
<dbReference type="PANTHER" id="PTHR42855">
    <property type="entry name" value="ABC TRANSPORTER ATP-BINDING SUBUNIT"/>
    <property type="match status" value="1"/>
</dbReference>
<comment type="caution">
    <text evidence="4">The sequence shown here is derived from an EMBL/GenBank/DDBJ whole genome shotgun (WGS) entry which is preliminary data.</text>
</comment>
<dbReference type="Proteomes" id="UP001209076">
    <property type="component" value="Unassembled WGS sequence"/>
</dbReference>
<keyword evidence="2 4" id="KW-0067">ATP-binding</keyword>
<feature type="domain" description="ABC transporter" evidence="3">
    <location>
        <begin position="4"/>
        <end position="260"/>
    </location>
</feature>
<dbReference type="EMBL" id="JAOEGN010000004">
    <property type="protein sequence ID" value="MCU0104641.1"/>
    <property type="molecule type" value="Genomic_DNA"/>
</dbReference>
<name>A0ABT2PW38_9MOLU</name>
<evidence type="ECO:0000313" key="5">
    <source>
        <dbReference type="Proteomes" id="UP001209076"/>
    </source>
</evidence>
<organism evidence="4 5">
    <name type="scientific">Paracholeplasma vituli</name>
    <dbReference type="NCBI Taxonomy" id="69473"/>
    <lineage>
        <taxon>Bacteria</taxon>
        <taxon>Bacillati</taxon>
        <taxon>Mycoplasmatota</taxon>
        <taxon>Mollicutes</taxon>
        <taxon>Acholeplasmatales</taxon>
        <taxon>Acholeplasmataceae</taxon>
        <taxon>Paracholeplasma</taxon>
    </lineage>
</organism>
<sequence length="512" mass="58032">MSLLEVNDLSFRYDNNDLLVEASLRLFINDHAVLVGPNGAGKTTLLNLLNKSLSPDKGTITWLEHTKVGYLDQYAKIDPNLIVSDYLLTVFRPLFDKEKEMEALYQKVGTLDGVEMERALNIAASIGDYLIEKDFYAMKSKLGNIIHGLGLEMSVLDMPIKQLSGGMRAKIILGKLLLDESDILLLDEPTNFLDIRHIEWLIKFLQGYEKAYLVVSHDEAFLKAIANTVIALENKGLTRYKGNFDYYLAERALRFEQVSKQYDAQQKFIKKQEEFIQKNIVRASTTKQAQSVRTKLEKLDRIDKPTKQKELKFHFPFSKDTGRDVLILKDLEVGYTKSLLKPINMTIMKNTKVIITGKNGIGKSTLIKTIMGINNPIAGSFKWIDTAQISYFEQEFTYDESLTAVNLCFDILQNMDKLQVYTLLARYGVSRDMADRPLKSLSGGQKTKVRLALMSQKKSNIIVLDEPTNHLDHNAKEALKQAIMAFPGVAIVVSHDKSFHDSFEATQLELKG</sequence>
<dbReference type="InterPro" id="IPR032781">
    <property type="entry name" value="ABC_tran_Xtn"/>
</dbReference>